<evidence type="ECO:0000313" key="1">
    <source>
        <dbReference type="EMBL" id="RGE44052.1"/>
    </source>
</evidence>
<comment type="caution">
    <text evidence="1">The sequence shown here is derived from an EMBL/GenBank/DDBJ whole genome shotgun (WGS) entry which is preliminary data.</text>
</comment>
<name>A0A373FKL5_COMTE</name>
<proteinExistence type="predicted"/>
<sequence length="206" mass="23209">MNFFFRLFGQVKSATKTNSQKCHDLAFKMRDELGPVDKYMALILGMAAVIKEAEYRGGHQGWSILRKTGVDRTSSIDPVNARFMDLDHDNVNMETSRFCFNEAKRLQQHPATLSKGGHDVCTLASYGVEMVGYGFLYYVSPKISGDLSLSRISDYTENLWLVLGARNDAAYERLLDLQSEAEELGLGFADKIFLAWETQPVSAFVR</sequence>
<keyword evidence="2" id="KW-1185">Reference proteome</keyword>
<dbReference type="Proteomes" id="UP000261948">
    <property type="component" value="Unassembled WGS sequence"/>
</dbReference>
<reference evidence="1 2" key="1">
    <citation type="submission" date="2018-08" db="EMBL/GenBank/DDBJ databases">
        <title>Comamonas testosteroni strain SWCO2.</title>
        <authorList>
            <person name="Jiang N."/>
            <person name="Zhang X.Z."/>
        </authorList>
    </citation>
    <scope>NUCLEOTIDE SEQUENCE [LARGE SCALE GENOMIC DNA]</scope>
    <source>
        <strain evidence="1 2">SWCO2</strain>
    </source>
</reference>
<gene>
    <name evidence="1" type="ORF">DZC30_13465</name>
</gene>
<accession>A0A373FKL5</accession>
<dbReference type="EMBL" id="QURR01000016">
    <property type="protein sequence ID" value="RGE44052.1"/>
    <property type="molecule type" value="Genomic_DNA"/>
</dbReference>
<dbReference type="AlphaFoldDB" id="A0A373FKL5"/>
<evidence type="ECO:0000313" key="2">
    <source>
        <dbReference type="Proteomes" id="UP000261948"/>
    </source>
</evidence>
<organism evidence="1 2">
    <name type="scientific">Comamonas testosteroni</name>
    <name type="common">Pseudomonas testosteroni</name>
    <dbReference type="NCBI Taxonomy" id="285"/>
    <lineage>
        <taxon>Bacteria</taxon>
        <taxon>Pseudomonadati</taxon>
        <taxon>Pseudomonadota</taxon>
        <taxon>Betaproteobacteria</taxon>
        <taxon>Burkholderiales</taxon>
        <taxon>Comamonadaceae</taxon>
        <taxon>Comamonas</taxon>
    </lineage>
</organism>
<protein>
    <submittedName>
        <fullName evidence="1">Uncharacterized protein</fullName>
    </submittedName>
</protein>